<keyword evidence="5 9" id="KW-0653">Protein transport</keyword>
<dbReference type="NCBIfam" id="TIGR01411">
    <property type="entry name" value="tatAE"/>
    <property type="match status" value="1"/>
</dbReference>
<evidence type="ECO:0000256" key="4">
    <source>
        <dbReference type="ARBA" id="ARBA00022692"/>
    </source>
</evidence>
<dbReference type="GO" id="GO:0008320">
    <property type="term" value="F:protein transmembrane transporter activity"/>
    <property type="evidence" value="ECO:0007669"/>
    <property type="project" value="UniProtKB-UniRule"/>
</dbReference>
<evidence type="ECO:0000256" key="6">
    <source>
        <dbReference type="ARBA" id="ARBA00022989"/>
    </source>
</evidence>
<evidence type="ECO:0000313" key="10">
    <source>
        <dbReference type="EMBL" id="KKR86404.1"/>
    </source>
</evidence>
<dbReference type="HAMAP" id="MF_00236">
    <property type="entry name" value="TatA_E"/>
    <property type="match status" value="1"/>
</dbReference>
<comment type="caution">
    <text evidence="10">The sequence shown here is derived from an EMBL/GenBank/DDBJ whole genome shotgun (WGS) entry which is preliminary data.</text>
</comment>
<reference evidence="10 11" key="1">
    <citation type="journal article" date="2015" name="Nature">
        <title>rRNA introns, odd ribosomes, and small enigmatic genomes across a large radiation of phyla.</title>
        <authorList>
            <person name="Brown C.T."/>
            <person name="Hug L.A."/>
            <person name="Thomas B.C."/>
            <person name="Sharon I."/>
            <person name="Castelle C.J."/>
            <person name="Singh A."/>
            <person name="Wilkins M.J."/>
            <person name="Williams K.H."/>
            <person name="Banfield J.F."/>
        </authorList>
    </citation>
    <scope>NUCLEOTIDE SEQUENCE [LARGE SCALE GENOMIC DNA]</scope>
</reference>
<evidence type="ECO:0000256" key="2">
    <source>
        <dbReference type="ARBA" id="ARBA00022448"/>
    </source>
</evidence>
<comment type="subunit">
    <text evidence="9">Forms a complex with TatC.</text>
</comment>
<gene>
    <name evidence="9" type="primary">tatA</name>
    <name evidence="10" type="ORF">UU32_C0016G0011</name>
</gene>
<dbReference type="Pfam" id="PF02416">
    <property type="entry name" value="TatA_B_E"/>
    <property type="match status" value="1"/>
</dbReference>
<proteinExistence type="inferred from homology"/>
<sequence>MFQNIGSTELLVIAGILLLLFGGRKLPELARGVGDSIREFKKASKETV</sequence>
<evidence type="ECO:0000256" key="3">
    <source>
        <dbReference type="ARBA" id="ARBA00022475"/>
    </source>
</evidence>
<dbReference type="Proteomes" id="UP000033858">
    <property type="component" value="Unassembled WGS sequence"/>
</dbReference>
<dbReference type="InterPro" id="IPR003369">
    <property type="entry name" value="TatA/B/E"/>
</dbReference>
<dbReference type="EMBL" id="LCAE01000016">
    <property type="protein sequence ID" value="KKR86404.1"/>
    <property type="molecule type" value="Genomic_DNA"/>
</dbReference>
<protein>
    <recommendedName>
        <fullName evidence="9">Sec-independent protein translocase protein TatA</fullName>
    </recommendedName>
</protein>
<organism evidence="10 11">
    <name type="scientific">Candidatus Woesebacteria bacterium GW2011_GWB1_41_10</name>
    <dbReference type="NCBI Taxonomy" id="1618577"/>
    <lineage>
        <taxon>Bacteria</taxon>
        <taxon>Candidatus Woeseibacteriota</taxon>
    </lineage>
</organism>
<dbReference type="AlphaFoldDB" id="A0A0G0UBQ1"/>
<dbReference type="PANTHER" id="PTHR42982">
    <property type="entry name" value="SEC-INDEPENDENT PROTEIN TRANSLOCASE PROTEIN TATA"/>
    <property type="match status" value="1"/>
</dbReference>
<comment type="function">
    <text evidence="9">Part of the twin-arginine translocation (Tat) system that transports large folded proteins containing a characteristic twin-arginine motif in their signal peptide across membranes. TatA could form the protein-conducting channel of the Tat system.</text>
</comment>
<evidence type="ECO:0000256" key="9">
    <source>
        <dbReference type="HAMAP-Rule" id="MF_00236"/>
    </source>
</evidence>
<comment type="similarity">
    <text evidence="9">Belongs to the TatA/E family.</text>
</comment>
<keyword evidence="6 9" id="KW-1133">Transmembrane helix</keyword>
<evidence type="ECO:0000313" key="11">
    <source>
        <dbReference type="Proteomes" id="UP000033858"/>
    </source>
</evidence>
<evidence type="ECO:0000256" key="1">
    <source>
        <dbReference type="ARBA" id="ARBA00004162"/>
    </source>
</evidence>
<comment type="subcellular location">
    <subcellularLocation>
        <location evidence="1 9">Cell membrane</location>
        <topology evidence="1 9">Single-pass membrane protein</topology>
    </subcellularLocation>
</comment>
<dbReference type="GO" id="GO:0033281">
    <property type="term" value="C:TAT protein transport complex"/>
    <property type="evidence" value="ECO:0007669"/>
    <property type="project" value="UniProtKB-UniRule"/>
</dbReference>
<keyword evidence="2 9" id="KW-0813">Transport</keyword>
<dbReference type="InterPro" id="IPR006312">
    <property type="entry name" value="TatA/E"/>
</dbReference>
<evidence type="ECO:0000256" key="7">
    <source>
        <dbReference type="ARBA" id="ARBA00023010"/>
    </source>
</evidence>
<name>A0A0G0UBQ1_9BACT</name>
<evidence type="ECO:0000256" key="5">
    <source>
        <dbReference type="ARBA" id="ARBA00022927"/>
    </source>
</evidence>
<dbReference type="GO" id="GO:0043953">
    <property type="term" value="P:protein transport by the Tat complex"/>
    <property type="evidence" value="ECO:0007669"/>
    <property type="project" value="UniProtKB-UniRule"/>
</dbReference>
<keyword evidence="3 9" id="KW-1003">Cell membrane</keyword>
<keyword evidence="4 9" id="KW-0812">Transmembrane</keyword>
<evidence type="ECO:0000256" key="8">
    <source>
        <dbReference type="ARBA" id="ARBA00023136"/>
    </source>
</evidence>
<dbReference type="Gene3D" id="1.20.5.3310">
    <property type="match status" value="1"/>
</dbReference>
<accession>A0A0G0UBQ1</accession>
<dbReference type="PANTHER" id="PTHR42982:SF1">
    <property type="entry name" value="SEC-INDEPENDENT PROTEIN TRANSLOCASE PROTEIN TATA"/>
    <property type="match status" value="1"/>
</dbReference>
<keyword evidence="8 9" id="KW-0472">Membrane</keyword>
<keyword evidence="7 9" id="KW-0811">Translocation</keyword>